<dbReference type="NCBIfam" id="NF007621">
    <property type="entry name" value="PRK10276.1"/>
    <property type="match status" value="1"/>
</dbReference>
<evidence type="ECO:0000256" key="1">
    <source>
        <dbReference type="ARBA" id="ARBA00007484"/>
    </source>
</evidence>
<evidence type="ECO:0000256" key="6">
    <source>
        <dbReference type="ARBA" id="ARBA00023236"/>
    </source>
</evidence>
<keyword evidence="4 7" id="KW-0068">Autocatalytic cleavage</keyword>
<keyword evidence="6" id="KW-0742">SOS response</keyword>
<evidence type="ECO:0000256" key="4">
    <source>
        <dbReference type="ARBA" id="ARBA00022813"/>
    </source>
</evidence>
<name>A0ABU1GDU7_9GAMM</name>
<feature type="domain" description="Peptidase S24/S26A/S26B/S26C" evidence="8">
    <location>
        <begin position="35"/>
        <end position="141"/>
    </location>
</feature>
<evidence type="ECO:0000256" key="3">
    <source>
        <dbReference type="ARBA" id="ARBA00022801"/>
    </source>
</evidence>
<dbReference type="InterPro" id="IPR050077">
    <property type="entry name" value="LexA_repressor"/>
</dbReference>
<comment type="similarity">
    <text evidence="1 7">Belongs to the peptidase S24 family.</text>
</comment>
<dbReference type="InterPro" id="IPR039418">
    <property type="entry name" value="LexA-like"/>
</dbReference>
<dbReference type="EMBL" id="JARWAI010000008">
    <property type="protein sequence ID" value="MDR5875666.1"/>
    <property type="molecule type" value="Genomic_DNA"/>
</dbReference>
<comment type="caution">
    <text evidence="9">The sequence shown here is derived from an EMBL/GenBank/DDBJ whole genome shotgun (WGS) entry which is preliminary data.</text>
</comment>
<sequence length="150" mass="16649">MPTMIQPLSPVAPALPLMSQPLPFPPLHGRAGISGFPSPAQDYEPRTLDLNVRLIKNPTHTFYLSATGDSMEGWGIFDGDLLVVDRSVAPRLGHILVAMFNDEVLIKRYALHRGTPHLCSAHPHYPPLPLEDTDCQVWGVVRAVVHEYLR</sequence>
<gene>
    <name evidence="9" type="ORF">QC815_12145</name>
</gene>
<dbReference type="InterPro" id="IPR036286">
    <property type="entry name" value="LexA/Signal_pep-like_sf"/>
</dbReference>
<protein>
    <submittedName>
        <fullName evidence="9">S24 family peptidase</fullName>
    </submittedName>
</protein>
<keyword evidence="3 7" id="KW-0378">Hydrolase</keyword>
<reference evidence="9 10" key="1">
    <citation type="submission" date="2023-04" db="EMBL/GenBank/DDBJ databases">
        <title>A long-awaited taxogenomic arrangement of the family Halomonadaceae.</title>
        <authorList>
            <person name="De La Haba R."/>
            <person name="Chuvochina M."/>
            <person name="Wittouck S."/>
            <person name="Arahal D.R."/>
            <person name="Sanchez-Porro C."/>
            <person name="Hugenholtz P."/>
            <person name="Ventosa A."/>
        </authorList>
    </citation>
    <scope>NUCLEOTIDE SEQUENCE [LARGE SCALE GENOMIC DNA]</scope>
    <source>
        <strain evidence="9 10">DSM 18042</strain>
    </source>
</reference>
<keyword evidence="5" id="KW-0234">DNA repair</keyword>
<evidence type="ECO:0000256" key="2">
    <source>
        <dbReference type="ARBA" id="ARBA00022763"/>
    </source>
</evidence>
<proteinExistence type="inferred from homology"/>
<evidence type="ECO:0000313" key="10">
    <source>
        <dbReference type="Proteomes" id="UP001269267"/>
    </source>
</evidence>
<dbReference type="SUPFAM" id="SSF51306">
    <property type="entry name" value="LexA/Signal peptidase"/>
    <property type="match status" value="1"/>
</dbReference>
<dbReference type="PRINTS" id="PR00726">
    <property type="entry name" value="LEXASERPTASE"/>
</dbReference>
<dbReference type="InterPro" id="IPR006197">
    <property type="entry name" value="Peptidase_S24_LexA"/>
</dbReference>
<evidence type="ECO:0000256" key="5">
    <source>
        <dbReference type="ARBA" id="ARBA00023204"/>
    </source>
</evidence>
<keyword evidence="2" id="KW-0227">DNA damage</keyword>
<evidence type="ECO:0000313" key="9">
    <source>
        <dbReference type="EMBL" id="MDR5875666.1"/>
    </source>
</evidence>
<dbReference type="Pfam" id="PF00717">
    <property type="entry name" value="Peptidase_S24"/>
    <property type="match status" value="1"/>
</dbReference>
<accession>A0ABU1GDU7</accession>
<organism evidence="9 10">
    <name type="scientific">Vreelandella gomseomensis</name>
    <dbReference type="NCBI Taxonomy" id="370766"/>
    <lineage>
        <taxon>Bacteria</taxon>
        <taxon>Pseudomonadati</taxon>
        <taxon>Pseudomonadota</taxon>
        <taxon>Gammaproteobacteria</taxon>
        <taxon>Oceanospirillales</taxon>
        <taxon>Halomonadaceae</taxon>
        <taxon>Vreelandella</taxon>
    </lineage>
</organism>
<evidence type="ECO:0000256" key="7">
    <source>
        <dbReference type="RuleBase" id="RU003991"/>
    </source>
</evidence>
<evidence type="ECO:0000259" key="8">
    <source>
        <dbReference type="Pfam" id="PF00717"/>
    </source>
</evidence>
<dbReference type="PANTHER" id="PTHR33516:SF2">
    <property type="entry name" value="LEXA REPRESSOR-RELATED"/>
    <property type="match status" value="1"/>
</dbReference>
<dbReference type="CDD" id="cd06529">
    <property type="entry name" value="S24_LexA-like"/>
    <property type="match status" value="1"/>
</dbReference>
<dbReference type="Gene3D" id="2.10.109.10">
    <property type="entry name" value="Umud Fragment, subunit A"/>
    <property type="match status" value="1"/>
</dbReference>
<dbReference type="PANTHER" id="PTHR33516">
    <property type="entry name" value="LEXA REPRESSOR"/>
    <property type="match status" value="1"/>
</dbReference>
<dbReference type="InterPro" id="IPR015927">
    <property type="entry name" value="Peptidase_S24_S26A/B/C"/>
</dbReference>
<dbReference type="Proteomes" id="UP001269267">
    <property type="component" value="Unassembled WGS sequence"/>
</dbReference>
<keyword evidence="10" id="KW-1185">Reference proteome</keyword>